<dbReference type="AlphaFoldDB" id="A0A1F8GFF2"/>
<name>A0A1F8GFF2_9BACT</name>
<dbReference type="GO" id="GO:0006094">
    <property type="term" value="P:gluconeogenesis"/>
    <property type="evidence" value="ECO:0007669"/>
    <property type="project" value="TreeGrafter"/>
</dbReference>
<dbReference type="GO" id="GO:0006096">
    <property type="term" value="P:glycolytic process"/>
    <property type="evidence" value="ECO:0007669"/>
    <property type="project" value="InterPro"/>
</dbReference>
<dbReference type="InterPro" id="IPR001576">
    <property type="entry name" value="Phosphoglycerate_kinase"/>
</dbReference>
<keyword evidence="3 8" id="KW-0808">Transferase</keyword>
<dbReference type="Gene3D" id="3.40.50.1260">
    <property type="entry name" value="Phosphoglycerate kinase, N-terminal domain"/>
    <property type="match status" value="2"/>
</dbReference>
<dbReference type="InterPro" id="IPR015824">
    <property type="entry name" value="Phosphoglycerate_kinase_N"/>
</dbReference>
<comment type="catalytic activity">
    <reaction evidence="1 8">
        <text>(2R)-3-phosphoglycerate + ATP = (2R)-3-phospho-glyceroyl phosphate + ADP</text>
        <dbReference type="Rhea" id="RHEA:14801"/>
        <dbReference type="ChEBI" id="CHEBI:30616"/>
        <dbReference type="ChEBI" id="CHEBI:57604"/>
        <dbReference type="ChEBI" id="CHEBI:58272"/>
        <dbReference type="ChEBI" id="CHEBI:456216"/>
        <dbReference type="EC" id="2.7.2.3"/>
    </reaction>
</comment>
<organism evidence="9 10">
    <name type="scientific">Candidatus Yanofskybacteria bacterium RIFCSPLOWO2_01_FULL_43_22</name>
    <dbReference type="NCBI Taxonomy" id="1802695"/>
    <lineage>
        <taxon>Bacteria</taxon>
        <taxon>Candidatus Yanofskyibacteriota</taxon>
    </lineage>
</organism>
<dbReference type="STRING" id="1802695.A3A13_03545"/>
<keyword evidence="6 7" id="KW-0067">ATP-binding</keyword>
<proteinExistence type="inferred from homology"/>
<dbReference type="SUPFAM" id="SSF53748">
    <property type="entry name" value="Phosphoglycerate kinase"/>
    <property type="match status" value="1"/>
</dbReference>
<dbReference type="PRINTS" id="PR00477">
    <property type="entry name" value="PHGLYCKINASE"/>
</dbReference>
<comment type="similarity">
    <text evidence="8">Belongs to the phosphoglycerate kinase family.</text>
</comment>
<gene>
    <name evidence="9" type="ORF">A3A13_03545</name>
</gene>
<reference evidence="9 10" key="1">
    <citation type="journal article" date="2016" name="Nat. Commun.">
        <title>Thousands of microbial genomes shed light on interconnected biogeochemical processes in an aquifer system.</title>
        <authorList>
            <person name="Anantharaman K."/>
            <person name="Brown C.T."/>
            <person name="Hug L.A."/>
            <person name="Sharon I."/>
            <person name="Castelle C.J."/>
            <person name="Probst A.J."/>
            <person name="Thomas B.C."/>
            <person name="Singh A."/>
            <person name="Wilkins M.J."/>
            <person name="Karaoz U."/>
            <person name="Brodie E.L."/>
            <person name="Williams K.H."/>
            <person name="Hubbard S.S."/>
            <person name="Banfield J.F."/>
        </authorList>
    </citation>
    <scope>NUCLEOTIDE SEQUENCE [LARGE SCALE GENOMIC DNA]</scope>
</reference>
<evidence type="ECO:0000256" key="2">
    <source>
        <dbReference type="ARBA" id="ARBA00013061"/>
    </source>
</evidence>
<dbReference type="GO" id="GO:0043531">
    <property type="term" value="F:ADP binding"/>
    <property type="evidence" value="ECO:0007669"/>
    <property type="project" value="TreeGrafter"/>
</dbReference>
<feature type="binding site" evidence="7">
    <location>
        <position position="190"/>
    </location>
    <ligand>
        <name>ATP</name>
        <dbReference type="ChEBI" id="CHEBI:30616"/>
    </ligand>
</feature>
<dbReference type="EC" id="2.7.2.3" evidence="2 8"/>
<evidence type="ECO:0000313" key="9">
    <source>
        <dbReference type="EMBL" id="OGN23458.1"/>
    </source>
</evidence>
<keyword evidence="4" id="KW-0547">Nucleotide-binding</keyword>
<feature type="binding site" evidence="7">
    <location>
        <begin position="315"/>
        <end position="318"/>
    </location>
    <ligand>
        <name>ATP</name>
        <dbReference type="ChEBI" id="CHEBI:30616"/>
    </ligand>
</feature>
<evidence type="ECO:0000313" key="10">
    <source>
        <dbReference type="Proteomes" id="UP000178911"/>
    </source>
</evidence>
<keyword evidence="5 8" id="KW-0418">Kinase</keyword>
<evidence type="ECO:0000256" key="3">
    <source>
        <dbReference type="ARBA" id="ARBA00022679"/>
    </source>
</evidence>
<dbReference type="Pfam" id="PF00162">
    <property type="entry name" value="PGK"/>
    <property type="match status" value="1"/>
</dbReference>
<dbReference type="PANTHER" id="PTHR11406:SF23">
    <property type="entry name" value="PHOSPHOGLYCERATE KINASE 1, CHLOROPLASTIC-RELATED"/>
    <property type="match status" value="1"/>
</dbReference>
<evidence type="ECO:0000256" key="1">
    <source>
        <dbReference type="ARBA" id="ARBA00000642"/>
    </source>
</evidence>
<evidence type="ECO:0000256" key="6">
    <source>
        <dbReference type="ARBA" id="ARBA00022840"/>
    </source>
</evidence>
<dbReference type="PIRSF" id="PIRSF000724">
    <property type="entry name" value="Pgk"/>
    <property type="match status" value="1"/>
</dbReference>
<comment type="caution">
    <text evidence="9">The sequence shown here is derived from an EMBL/GenBank/DDBJ whole genome shotgun (WGS) entry which is preliminary data.</text>
</comment>
<sequence length="364" mass="39680">MKTILDVANLKDKKILLRVDLDIPVSDEGQIEEPFRIKRQKETLDYLIGHGAKVVMAAHISAVPSFANLIPQLHTFLDYEINFLKTLPEISSYLEHYAGPALLDNIRQNDGEEKNDKEFAKQLAQGFDVYVNNAFAVCHRNHASVSAITELLSSYAGFLIEEEIASFKKAIDAPMAGKIVIIGGAKAETKVPVIKNLINRADFILTGGVVANDILKEKGQDMGSSVVDENSKELLAGLDINDPKLLVPEDFVVFDNKILDIGEKTLQKYADVVSRASVIIWNGPMGLFENPSFAMGTQKIAEAIANSNAYKIIGGGDTISAVSKFKIQNSKFNFISTGGGAMLAFLAGQRLPGLEALGYYKSAQ</sequence>
<accession>A0A1F8GFF2</accession>
<evidence type="ECO:0000256" key="8">
    <source>
        <dbReference type="RuleBase" id="RU000532"/>
    </source>
</evidence>
<dbReference type="Proteomes" id="UP000178911">
    <property type="component" value="Unassembled WGS sequence"/>
</dbReference>
<evidence type="ECO:0000256" key="5">
    <source>
        <dbReference type="ARBA" id="ARBA00022777"/>
    </source>
</evidence>
<feature type="binding site" evidence="7">
    <location>
        <position position="289"/>
    </location>
    <ligand>
        <name>ATP</name>
        <dbReference type="ChEBI" id="CHEBI:30616"/>
    </ligand>
</feature>
<protein>
    <recommendedName>
        <fullName evidence="2 8">Phosphoglycerate kinase</fullName>
        <ecNumber evidence="2 8">2.7.2.3</ecNumber>
    </recommendedName>
</protein>
<evidence type="ECO:0000256" key="7">
    <source>
        <dbReference type="PIRSR" id="PIRSR000724-2"/>
    </source>
</evidence>
<dbReference type="PANTHER" id="PTHR11406">
    <property type="entry name" value="PHOSPHOGLYCERATE KINASE"/>
    <property type="match status" value="1"/>
</dbReference>
<evidence type="ECO:0000256" key="4">
    <source>
        <dbReference type="ARBA" id="ARBA00022741"/>
    </source>
</evidence>
<dbReference type="EMBL" id="MGKJ01000019">
    <property type="protein sequence ID" value="OGN23458.1"/>
    <property type="molecule type" value="Genomic_DNA"/>
</dbReference>
<dbReference type="GO" id="GO:0004618">
    <property type="term" value="F:phosphoglycerate kinase activity"/>
    <property type="evidence" value="ECO:0007669"/>
    <property type="project" value="UniProtKB-EC"/>
</dbReference>
<dbReference type="GO" id="GO:0005829">
    <property type="term" value="C:cytosol"/>
    <property type="evidence" value="ECO:0007669"/>
    <property type="project" value="TreeGrafter"/>
</dbReference>
<dbReference type="GO" id="GO:0005524">
    <property type="term" value="F:ATP binding"/>
    <property type="evidence" value="ECO:0007669"/>
    <property type="project" value="UniProtKB-KW"/>
</dbReference>
<dbReference type="InterPro" id="IPR036043">
    <property type="entry name" value="Phosphoglycerate_kinase_sf"/>
</dbReference>